<dbReference type="Proteomes" id="UP000095709">
    <property type="component" value="Unassembled WGS sequence"/>
</dbReference>
<reference evidence="4 5" key="1">
    <citation type="submission" date="2015-09" db="EMBL/GenBank/DDBJ databases">
        <authorList>
            <consortium name="Pathogen Informatics"/>
        </authorList>
    </citation>
    <scope>NUCLEOTIDE SEQUENCE [LARGE SCALE GENOMIC DNA]</scope>
    <source>
        <strain evidence="2 4">2789STDY5608849</strain>
        <strain evidence="3 5">2789STDY5834885</strain>
    </source>
</reference>
<accession>A0A174JNV4</accession>
<dbReference type="CDD" id="cd00158">
    <property type="entry name" value="RHOD"/>
    <property type="match status" value="1"/>
</dbReference>
<protein>
    <submittedName>
        <fullName evidence="3">Molybdopterin biosynthesis protein MoeB</fullName>
    </submittedName>
</protein>
<gene>
    <name evidence="2" type="ORF">ERS852406_01196</name>
    <name evidence="3" type="ORF">ERS852498_01049</name>
</gene>
<sequence>MAGMTLLAADQLDWYVGKPWAMIIDVRNRREYEKGHVKGAVNLPYDHLLERVCLPRDKILVICCERGAASMAEGKRLAENGYEVKTVIGGMHAYRGRYLVAGEEL</sequence>
<dbReference type="Gene3D" id="3.40.250.10">
    <property type="entry name" value="Rhodanese-like domain"/>
    <property type="match status" value="1"/>
</dbReference>
<evidence type="ECO:0000313" key="4">
    <source>
        <dbReference type="Proteomes" id="UP000095706"/>
    </source>
</evidence>
<proteinExistence type="predicted"/>
<dbReference type="InterPro" id="IPR001763">
    <property type="entry name" value="Rhodanese-like_dom"/>
</dbReference>
<dbReference type="InterPro" id="IPR050229">
    <property type="entry name" value="GlpE_sulfurtransferase"/>
</dbReference>
<organism evidence="3 5">
    <name type="scientific">Fusicatenibacter saccharivorans</name>
    <dbReference type="NCBI Taxonomy" id="1150298"/>
    <lineage>
        <taxon>Bacteria</taxon>
        <taxon>Bacillati</taxon>
        <taxon>Bacillota</taxon>
        <taxon>Clostridia</taxon>
        <taxon>Lachnospirales</taxon>
        <taxon>Lachnospiraceae</taxon>
        <taxon>Fusicatenibacter</taxon>
    </lineage>
</organism>
<dbReference type="EMBL" id="CYYV01000005">
    <property type="protein sequence ID" value="CUO06516.1"/>
    <property type="molecule type" value="Genomic_DNA"/>
</dbReference>
<dbReference type="PROSITE" id="PS50206">
    <property type="entry name" value="RHODANESE_3"/>
    <property type="match status" value="1"/>
</dbReference>
<dbReference type="AlphaFoldDB" id="A0A174JNV4"/>
<dbReference type="RefSeq" id="WP_022462633.1">
    <property type="nucleotide sequence ID" value="NZ_CAXSRP010000003.1"/>
</dbReference>
<dbReference type="SMART" id="SM00450">
    <property type="entry name" value="RHOD"/>
    <property type="match status" value="1"/>
</dbReference>
<evidence type="ECO:0000313" key="3">
    <source>
        <dbReference type="EMBL" id="CUP01464.1"/>
    </source>
</evidence>
<dbReference type="EMBL" id="CZAL01000004">
    <property type="protein sequence ID" value="CUP01464.1"/>
    <property type="molecule type" value="Genomic_DNA"/>
</dbReference>
<dbReference type="InterPro" id="IPR036873">
    <property type="entry name" value="Rhodanese-like_dom_sf"/>
</dbReference>
<dbReference type="PANTHER" id="PTHR43031:SF7">
    <property type="entry name" value="NITRIC OXIDE REDUCTASE FLRD-NAD(+) REDUCTASE"/>
    <property type="match status" value="1"/>
</dbReference>
<dbReference type="STRING" id="1150298.ERS852406_01196"/>
<dbReference type="PANTHER" id="PTHR43031">
    <property type="entry name" value="FAD-DEPENDENT OXIDOREDUCTASE"/>
    <property type="match status" value="1"/>
</dbReference>
<feature type="domain" description="Rhodanese" evidence="1">
    <location>
        <begin position="21"/>
        <end position="103"/>
    </location>
</feature>
<dbReference type="GeneID" id="79855896"/>
<dbReference type="SUPFAM" id="SSF52821">
    <property type="entry name" value="Rhodanese/Cell cycle control phosphatase"/>
    <property type="match status" value="1"/>
</dbReference>
<dbReference type="Pfam" id="PF00581">
    <property type="entry name" value="Rhodanese"/>
    <property type="match status" value="1"/>
</dbReference>
<evidence type="ECO:0000313" key="2">
    <source>
        <dbReference type="EMBL" id="CUO06516.1"/>
    </source>
</evidence>
<evidence type="ECO:0000313" key="5">
    <source>
        <dbReference type="Proteomes" id="UP000095709"/>
    </source>
</evidence>
<name>A0A174JNV4_9FIRM</name>
<dbReference type="Proteomes" id="UP000095706">
    <property type="component" value="Unassembled WGS sequence"/>
</dbReference>
<evidence type="ECO:0000259" key="1">
    <source>
        <dbReference type="PROSITE" id="PS50206"/>
    </source>
</evidence>